<feature type="region of interest" description="Disordered" evidence="5">
    <location>
        <begin position="1"/>
        <end position="55"/>
    </location>
</feature>
<feature type="transmembrane region" description="Helical" evidence="6">
    <location>
        <begin position="122"/>
        <end position="140"/>
    </location>
</feature>
<name>A0AAD2CPV5_9STRA</name>
<protein>
    <submittedName>
        <fullName evidence="7">Uncharacterized protein</fullName>
    </submittedName>
</protein>
<dbReference type="GO" id="GO:0016020">
    <property type="term" value="C:membrane"/>
    <property type="evidence" value="ECO:0007669"/>
    <property type="project" value="UniProtKB-SubCell"/>
</dbReference>
<gene>
    <name evidence="7" type="ORF">CYCCA115_LOCUS7725</name>
</gene>
<comment type="subcellular location">
    <subcellularLocation>
        <location evidence="1">Membrane</location>
        <topology evidence="1">Multi-pass membrane protein</topology>
    </subcellularLocation>
</comment>
<evidence type="ECO:0000313" key="8">
    <source>
        <dbReference type="Proteomes" id="UP001295423"/>
    </source>
</evidence>
<evidence type="ECO:0000256" key="4">
    <source>
        <dbReference type="ARBA" id="ARBA00023136"/>
    </source>
</evidence>
<feature type="compositionally biased region" description="Polar residues" evidence="5">
    <location>
        <begin position="34"/>
        <end position="46"/>
    </location>
</feature>
<comment type="caution">
    <text evidence="7">The sequence shown here is derived from an EMBL/GenBank/DDBJ whole genome shotgun (WGS) entry which is preliminary data.</text>
</comment>
<keyword evidence="4 6" id="KW-0472">Membrane</keyword>
<evidence type="ECO:0000313" key="7">
    <source>
        <dbReference type="EMBL" id="CAJ1941994.1"/>
    </source>
</evidence>
<feature type="transmembrane region" description="Helical" evidence="6">
    <location>
        <begin position="191"/>
        <end position="220"/>
    </location>
</feature>
<dbReference type="InterPro" id="IPR013714">
    <property type="entry name" value="Golgi_TVP15"/>
</dbReference>
<keyword evidence="8" id="KW-1185">Reference proteome</keyword>
<keyword evidence="2 6" id="KW-0812">Transmembrane</keyword>
<feature type="transmembrane region" description="Helical" evidence="6">
    <location>
        <begin position="82"/>
        <end position="110"/>
    </location>
</feature>
<evidence type="ECO:0000256" key="1">
    <source>
        <dbReference type="ARBA" id="ARBA00004141"/>
    </source>
</evidence>
<evidence type="ECO:0000256" key="2">
    <source>
        <dbReference type="ARBA" id="ARBA00022692"/>
    </source>
</evidence>
<dbReference type="PANTHER" id="PTHR28128:SF1">
    <property type="entry name" value="GOLGI APPARATUS MEMBRANE PROTEIN TVP15"/>
    <property type="match status" value="1"/>
</dbReference>
<keyword evidence="3 6" id="KW-1133">Transmembrane helix</keyword>
<dbReference type="Proteomes" id="UP001295423">
    <property type="component" value="Unassembled WGS sequence"/>
</dbReference>
<sequence>MSDERTPSWMDDKNDESHSLMFDDEESGKESSPSKDSAYGATTQDNNTDDGEGKSVISHITTEDTATARTAGGTLEGPRKNIVLYVFHWIEAFAICCCVALMITQVFPLFFIPLDKINPGAIVLKIYISIFCGVFILVEYDAAVPFLKDSQILQNYLSRGFVYSFLGVSALEEAYSERVQDTVGHQKDEFHVAWLGVFMQVTAWLMFGVGLLYMVLGVCCMKRLRDKLQRDDRQKWKDFREAKKLLRQQGL</sequence>
<organism evidence="7 8">
    <name type="scientific">Cylindrotheca closterium</name>
    <dbReference type="NCBI Taxonomy" id="2856"/>
    <lineage>
        <taxon>Eukaryota</taxon>
        <taxon>Sar</taxon>
        <taxon>Stramenopiles</taxon>
        <taxon>Ochrophyta</taxon>
        <taxon>Bacillariophyta</taxon>
        <taxon>Bacillariophyceae</taxon>
        <taxon>Bacillariophycidae</taxon>
        <taxon>Bacillariales</taxon>
        <taxon>Bacillariaceae</taxon>
        <taxon>Cylindrotheca</taxon>
    </lineage>
</organism>
<evidence type="ECO:0000256" key="6">
    <source>
        <dbReference type="SAM" id="Phobius"/>
    </source>
</evidence>
<dbReference type="PANTHER" id="PTHR28128">
    <property type="entry name" value="GOLGI APPARATUS MEMBRANE PROTEIN TVP15"/>
    <property type="match status" value="1"/>
</dbReference>
<evidence type="ECO:0000256" key="5">
    <source>
        <dbReference type="SAM" id="MobiDB-lite"/>
    </source>
</evidence>
<dbReference type="AlphaFoldDB" id="A0AAD2CPV5"/>
<proteinExistence type="predicted"/>
<reference evidence="7" key="1">
    <citation type="submission" date="2023-08" db="EMBL/GenBank/DDBJ databases">
        <authorList>
            <person name="Audoor S."/>
            <person name="Bilcke G."/>
        </authorList>
    </citation>
    <scope>NUCLEOTIDE SEQUENCE</scope>
</reference>
<dbReference type="EMBL" id="CAKOGP040001112">
    <property type="protein sequence ID" value="CAJ1941994.1"/>
    <property type="molecule type" value="Genomic_DNA"/>
</dbReference>
<accession>A0AAD2CPV5</accession>
<feature type="compositionally biased region" description="Basic and acidic residues" evidence="5">
    <location>
        <begin position="1"/>
        <end position="18"/>
    </location>
</feature>
<evidence type="ECO:0000256" key="3">
    <source>
        <dbReference type="ARBA" id="ARBA00022989"/>
    </source>
</evidence>